<sequence length="120" mass="13863">MAKYDEVARVLKQVPRLKRIAGKRLTDLRSPSPDGMPHGNGVEVDERIIGRLDAQKELENIMFCLSFLRDDYQQILLKKYMTADKQTDIAIAMDLGISDGTLYRWQSKALQEFKEAYYGY</sequence>
<dbReference type="AlphaFoldDB" id="G8PCA4"/>
<keyword evidence="2" id="KW-1185">Reference proteome</keyword>
<dbReference type="NCBIfam" id="TIGR01637">
    <property type="entry name" value="phage_arpU"/>
    <property type="match status" value="1"/>
</dbReference>
<reference evidence="1 2" key="1">
    <citation type="journal article" date="2012" name="J. Bacteriol.">
        <title>Complete Genome Sequence of the Beer Spoilage Organism Pediococcus claussenii ATCC BAA-344T.</title>
        <authorList>
            <person name="Pittet V."/>
            <person name="Abegunde T."/>
            <person name="Marfleet T."/>
            <person name="Haakensen M."/>
            <person name="Morrow K."/>
            <person name="Jayaprakash T."/>
            <person name="Schroeder K."/>
            <person name="Trost B."/>
            <person name="Byrns S."/>
            <person name="Bergsveinson J."/>
            <person name="Kusalik A."/>
            <person name="Ziola B."/>
        </authorList>
    </citation>
    <scope>NUCLEOTIDE SEQUENCE [LARGE SCALE GENOMIC DNA]</scope>
    <source>
        <strain evidence="1 2">ATCC BAA-344</strain>
    </source>
</reference>
<dbReference type="RefSeq" id="WP_014215086.1">
    <property type="nucleotide sequence ID" value="NC_016605.1"/>
</dbReference>
<dbReference type="PATRIC" id="fig|701521.8.peg.567"/>
<evidence type="ECO:0000313" key="2">
    <source>
        <dbReference type="Proteomes" id="UP000005444"/>
    </source>
</evidence>
<dbReference type="EMBL" id="CP003137">
    <property type="protein sequence ID" value="AEV94889.1"/>
    <property type="molecule type" value="Genomic_DNA"/>
</dbReference>
<dbReference type="Proteomes" id="UP000005444">
    <property type="component" value="Chromosome"/>
</dbReference>
<name>G8PCA4_PEDCP</name>
<dbReference type="HOGENOM" id="CLU_2047447_0_0_9"/>
<protein>
    <submittedName>
        <fullName evidence="1">Phage transcriptional regulator, ArpU family protein</fullName>
    </submittedName>
</protein>
<dbReference type="KEGG" id="pce:PECL_591"/>
<accession>G8PCA4</accession>
<dbReference type="eggNOG" id="ENOG503333C">
    <property type="taxonomic scope" value="Bacteria"/>
</dbReference>
<gene>
    <name evidence="1" type="ordered locus">PECL_591</name>
</gene>
<organism evidence="1 2">
    <name type="scientific">Pediococcus claussenii (strain ATCC BAA-344 / DSM 14800 / JCM 18046 / KCTC 3811 / LMG 21948 / P06)</name>
    <dbReference type="NCBI Taxonomy" id="701521"/>
    <lineage>
        <taxon>Bacteria</taxon>
        <taxon>Bacillati</taxon>
        <taxon>Bacillota</taxon>
        <taxon>Bacilli</taxon>
        <taxon>Lactobacillales</taxon>
        <taxon>Lactobacillaceae</taxon>
        <taxon>Pediococcus</taxon>
    </lineage>
</organism>
<proteinExistence type="predicted"/>
<evidence type="ECO:0000313" key="1">
    <source>
        <dbReference type="EMBL" id="AEV94889.1"/>
    </source>
</evidence>
<dbReference type="STRING" id="701521.PECL_591"/>
<dbReference type="InterPro" id="IPR006524">
    <property type="entry name" value="ArpU-like"/>
</dbReference>